<reference evidence="2" key="1">
    <citation type="submission" date="2021-02" db="EMBL/GenBank/DDBJ databases">
        <authorList>
            <person name="Dougan E. K."/>
            <person name="Rhodes N."/>
            <person name="Thang M."/>
            <person name="Chan C."/>
        </authorList>
    </citation>
    <scope>NUCLEOTIDE SEQUENCE</scope>
</reference>
<evidence type="ECO:0000256" key="1">
    <source>
        <dbReference type="SAM" id="Phobius"/>
    </source>
</evidence>
<feature type="non-terminal residue" evidence="2">
    <location>
        <position position="1"/>
    </location>
</feature>
<name>A0A813DDC7_POLGL</name>
<evidence type="ECO:0000313" key="2">
    <source>
        <dbReference type="EMBL" id="CAE8583939.1"/>
    </source>
</evidence>
<feature type="transmembrane region" description="Helical" evidence="1">
    <location>
        <begin position="40"/>
        <end position="62"/>
    </location>
</feature>
<dbReference type="EMBL" id="CAJNNV010000944">
    <property type="protein sequence ID" value="CAE8583939.1"/>
    <property type="molecule type" value="Genomic_DNA"/>
</dbReference>
<sequence>VTVTLITVSRSWLRRRSGGMGQSSRGWLRSWEDASGPPSVVVVGVVVGVVVVAVVVAVVVVVV</sequence>
<evidence type="ECO:0000313" key="3">
    <source>
        <dbReference type="Proteomes" id="UP000654075"/>
    </source>
</evidence>
<keyword evidence="3" id="KW-1185">Reference proteome</keyword>
<keyword evidence="1" id="KW-0472">Membrane</keyword>
<comment type="caution">
    <text evidence="2">The sequence shown here is derived from an EMBL/GenBank/DDBJ whole genome shotgun (WGS) entry which is preliminary data.</text>
</comment>
<keyword evidence="1" id="KW-0812">Transmembrane</keyword>
<protein>
    <submittedName>
        <fullName evidence="2">Uncharacterized protein</fullName>
    </submittedName>
</protein>
<accession>A0A813DDC7</accession>
<dbReference type="AlphaFoldDB" id="A0A813DDC7"/>
<feature type="non-terminal residue" evidence="2">
    <location>
        <position position="63"/>
    </location>
</feature>
<keyword evidence="1" id="KW-1133">Transmembrane helix</keyword>
<organism evidence="2 3">
    <name type="scientific">Polarella glacialis</name>
    <name type="common">Dinoflagellate</name>
    <dbReference type="NCBI Taxonomy" id="89957"/>
    <lineage>
        <taxon>Eukaryota</taxon>
        <taxon>Sar</taxon>
        <taxon>Alveolata</taxon>
        <taxon>Dinophyceae</taxon>
        <taxon>Suessiales</taxon>
        <taxon>Suessiaceae</taxon>
        <taxon>Polarella</taxon>
    </lineage>
</organism>
<dbReference type="Proteomes" id="UP000654075">
    <property type="component" value="Unassembled WGS sequence"/>
</dbReference>
<proteinExistence type="predicted"/>
<gene>
    <name evidence="2" type="ORF">PGLA1383_LOCUS2885</name>
</gene>